<dbReference type="Proteomes" id="UP001228690">
    <property type="component" value="Chromosome"/>
</dbReference>
<dbReference type="Gene3D" id="3.40.50.920">
    <property type="match status" value="1"/>
</dbReference>
<dbReference type="InterPro" id="IPR002880">
    <property type="entry name" value="Pyrv_Fd/Flavodoxin_OxRdtase_N"/>
</dbReference>
<dbReference type="Pfam" id="PF17147">
    <property type="entry name" value="PFOR_II"/>
    <property type="match status" value="1"/>
</dbReference>
<dbReference type="Gene3D" id="3.40.50.970">
    <property type="match status" value="1"/>
</dbReference>
<dbReference type="SUPFAM" id="SSF52518">
    <property type="entry name" value="Thiamin diphosphate-binding fold (THDP-binding)"/>
    <property type="match status" value="1"/>
</dbReference>
<accession>A0ABY8MH88</accession>
<dbReference type="PANTHER" id="PTHR43088:SF1">
    <property type="entry name" value="SUBUNIT OF PYRUVATE:FLAVODOXIN OXIDOREDUCTASE"/>
    <property type="match status" value="1"/>
</dbReference>
<dbReference type="NCBIfam" id="NF005507">
    <property type="entry name" value="PRK07119.1"/>
    <property type="match status" value="1"/>
</dbReference>
<proteinExistence type="predicted"/>
<dbReference type="InterPro" id="IPR009014">
    <property type="entry name" value="Transketo_C/PFOR_II"/>
</dbReference>
<dbReference type="Pfam" id="PF01855">
    <property type="entry name" value="POR_N"/>
    <property type="match status" value="1"/>
</dbReference>
<dbReference type="EMBL" id="CP123443">
    <property type="protein sequence ID" value="WGK68548.1"/>
    <property type="molecule type" value="Genomic_DNA"/>
</dbReference>
<gene>
    <name evidence="4" type="primary">vorB</name>
    <name evidence="4" type="ORF">P0082_08660</name>
</gene>
<sequence length="387" mass="42053">MAESRIYQAGENLAEGIASVPKDSLRVLMKGNEALAEATIIAGCRHYFGYPITPQNEIPTYFARRMPEVGGCFLQAESEPASINMVFGAAAAGVRTMTSSSSPGISLMQEGISYLAGAKLPSVVVNVMRGGPGLGNIAGAQGDYNQAVKGGGNGDYHCIVLSPSCAQDIAELTLLAFHLADRYRMVVMLLLDGYLGQMAEPLYMPRLRSDYVRPQQDGYVLDGAEDRTGRKIASIHLGNGNHGLESHVRQLFHTYEEVQQNESRAVIEGLNEGAEKADLLLCAYGMPARLCREARVSLERDGIRVALFQPLTLWPFAEKQLLQALEGVKESSQGRKEILVVEMSQGQFADDVKLHCYGSNTSIRYYGTVGGTPPIVSEIIKKVKQYA</sequence>
<dbReference type="InterPro" id="IPR029061">
    <property type="entry name" value="THDP-binding"/>
</dbReference>
<dbReference type="SUPFAM" id="SSF52922">
    <property type="entry name" value="TK C-terminal domain-like"/>
    <property type="match status" value="1"/>
</dbReference>
<keyword evidence="5" id="KW-1185">Reference proteome</keyword>
<evidence type="ECO:0000259" key="3">
    <source>
        <dbReference type="Pfam" id="PF17147"/>
    </source>
</evidence>
<dbReference type="PANTHER" id="PTHR43088">
    <property type="entry name" value="SUBUNIT OF PYRUVATE:FLAVODOXIN OXIDOREDUCTASE-RELATED"/>
    <property type="match status" value="1"/>
</dbReference>
<feature type="domain" description="Pyruvate flavodoxin/ferredoxin oxidoreductase pyrimidine binding" evidence="2">
    <location>
        <begin position="38"/>
        <end position="259"/>
    </location>
</feature>
<dbReference type="CDD" id="cd07034">
    <property type="entry name" value="TPP_PYR_PFOR_IOR-alpha_like"/>
    <property type="match status" value="1"/>
</dbReference>
<dbReference type="InterPro" id="IPR052368">
    <property type="entry name" value="2-oxoacid_oxidoreductase"/>
</dbReference>
<dbReference type="RefSeq" id="WP_326926733.1">
    <property type="nucleotide sequence ID" value="NZ_CP123443.1"/>
</dbReference>
<protein>
    <submittedName>
        <fullName evidence="4">3-methyl-2-oxobutanoate dehydrogenase subunit VorB</fullName>
    </submittedName>
</protein>
<reference evidence="4 5" key="1">
    <citation type="submission" date="2023-04" db="EMBL/GenBank/DDBJ databases">
        <title>Spirochaete genome identified in red abalone sample constitutes a novel genus.</title>
        <authorList>
            <person name="Sharma S.P."/>
            <person name="Purcell C.M."/>
            <person name="Hyde J.R."/>
            <person name="Severin A.J."/>
        </authorList>
    </citation>
    <scope>NUCLEOTIDE SEQUENCE [LARGE SCALE GENOMIC DNA]</scope>
    <source>
        <strain evidence="4 5">SP-2023</strain>
    </source>
</reference>
<dbReference type="InterPro" id="IPR033412">
    <property type="entry name" value="PFOR_II"/>
</dbReference>
<feature type="domain" description="Pyruvate:ferredoxin oxidoreductase core" evidence="3">
    <location>
        <begin position="277"/>
        <end position="378"/>
    </location>
</feature>
<evidence type="ECO:0000313" key="4">
    <source>
        <dbReference type="EMBL" id="WGK68548.1"/>
    </source>
</evidence>
<evidence type="ECO:0000313" key="5">
    <source>
        <dbReference type="Proteomes" id="UP001228690"/>
    </source>
</evidence>
<evidence type="ECO:0000256" key="1">
    <source>
        <dbReference type="ARBA" id="ARBA00023002"/>
    </source>
</evidence>
<name>A0ABY8MH88_9SPIO</name>
<keyword evidence="1" id="KW-0560">Oxidoreductase</keyword>
<evidence type="ECO:0000259" key="2">
    <source>
        <dbReference type="Pfam" id="PF01855"/>
    </source>
</evidence>
<organism evidence="4 5">
    <name type="scientific">Candidatus Haliotispira prima</name>
    <dbReference type="NCBI Taxonomy" id="3034016"/>
    <lineage>
        <taxon>Bacteria</taxon>
        <taxon>Pseudomonadati</taxon>
        <taxon>Spirochaetota</taxon>
        <taxon>Spirochaetia</taxon>
        <taxon>Spirochaetales</taxon>
        <taxon>Spirochaetaceae</taxon>
        <taxon>Candidatus Haliotispira</taxon>
    </lineage>
</organism>